<feature type="non-terminal residue" evidence="12">
    <location>
        <position position="1"/>
    </location>
</feature>
<keyword evidence="5" id="KW-0067">ATP-binding</keyword>
<keyword evidence="3" id="KW-0436">Ligase</keyword>
<dbReference type="SUPFAM" id="SSF55931">
    <property type="entry name" value="Glutamine synthetase/guanido kinase"/>
    <property type="match status" value="1"/>
</dbReference>
<name>X0SHG0_9ZZZZ</name>
<comment type="function">
    <text evidence="7">Allows the formation of correctly charged Asn-tRNA(Asn) or Gln-tRNA(Gln) through the transamidation of misacylated Asp-tRNA(Asn) or Glu-tRNA(Gln) in organisms which lack either or both of asparaginyl-tRNA or glutaminyl-tRNA synthetases. The reaction takes place in the presence of glutamine and ATP through an activated phospho-Asp-tRNA(Asn) or phospho-Glu-tRNA(Gln).</text>
</comment>
<sequence>QISLMFGCKTNKVFLFQRKHYDWPDMPTGYQKTISGAYSIPVAENGKFLGVRIREVHLEEDPAAWNPDKGTVDYNRAGAPLVEIVTEPDFKSAEQVQNWLRQLVLTLSYIKALNKDAGIKADVNVNIKGLTARAEIKNVNSITEIVKAIKSELKRHEKEKPKKQETRRWNSTTEKTQLMRTKEEQADYRFIPDPDLPVIKIDRKRVSEIEKKLPESPQEKLDKIIKKHKINSKDAEVLTQNLEIVELYEKVIKKINPKFALPWVTVELLGVLNYHKKTLGEVDINPQHVIELLKLLKENKITPLAAKGILRKFIPKSFSPLKKAKSVSQISDGKKLLKIVHKVMRKNQKSIYDYKSGETKVLNFLIGQVMQATNRRADYRVVRKLLEKELK</sequence>
<dbReference type="Pfam" id="PF02934">
    <property type="entry name" value="GatB_N"/>
    <property type="match status" value="1"/>
</dbReference>
<dbReference type="InterPro" id="IPR023168">
    <property type="entry name" value="GatB_Yqey_C_2"/>
</dbReference>
<dbReference type="GO" id="GO:0005524">
    <property type="term" value="F:ATP binding"/>
    <property type="evidence" value="ECO:0007669"/>
    <property type="project" value="UniProtKB-KW"/>
</dbReference>
<dbReference type="Gene3D" id="1.10.10.410">
    <property type="match status" value="1"/>
</dbReference>
<dbReference type="FunFam" id="1.10.10.410:FF:000001">
    <property type="entry name" value="Aspartyl/glutamyl-tRNA(Asn/Gln) amidotransferase subunit B"/>
    <property type="match status" value="1"/>
</dbReference>
<evidence type="ECO:0000313" key="12">
    <source>
        <dbReference type="EMBL" id="GAF74541.1"/>
    </source>
</evidence>
<dbReference type="InterPro" id="IPR017959">
    <property type="entry name" value="Asn/Gln-tRNA_amidoTrfase_suB/E"/>
</dbReference>
<keyword evidence="4" id="KW-0547">Nucleotide-binding</keyword>
<organism evidence="12">
    <name type="scientific">marine sediment metagenome</name>
    <dbReference type="NCBI Taxonomy" id="412755"/>
    <lineage>
        <taxon>unclassified sequences</taxon>
        <taxon>metagenomes</taxon>
        <taxon>ecological metagenomes</taxon>
    </lineage>
</organism>
<dbReference type="InterPro" id="IPR006075">
    <property type="entry name" value="Asn/Gln-tRNA_Trfase_suB/E_cat"/>
</dbReference>
<comment type="similarity">
    <text evidence="1">Belongs to the GatB/GatE family. GatB subfamily.</text>
</comment>
<feature type="compositionally biased region" description="Basic and acidic residues" evidence="10">
    <location>
        <begin position="156"/>
        <end position="168"/>
    </location>
</feature>
<gene>
    <name evidence="12" type="ORF">S01H1_05575</name>
</gene>
<dbReference type="NCBIfam" id="TIGR00133">
    <property type="entry name" value="gatB"/>
    <property type="match status" value="1"/>
</dbReference>
<dbReference type="InterPro" id="IPR017958">
    <property type="entry name" value="Gln-tRNA_amidoTrfase_suB_CS"/>
</dbReference>
<evidence type="ECO:0000256" key="3">
    <source>
        <dbReference type="ARBA" id="ARBA00022598"/>
    </source>
</evidence>
<dbReference type="PANTHER" id="PTHR11659:SF0">
    <property type="entry name" value="GLUTAMYL-TRNA(GLN) AMIDOTRANSFERASE SUBUNIT B, MITOCHONDRIAL"/>
    <property type="match status" value="1"/>
</dbReference>
<evidence type="ECO:0000256" key="8">
    <source>
        <dbReference type="ARBA" id="ARBA00047380"/>
    </source>
</evidence>
<dbReference type="SMART" id="SM00845">
    <property type="entry name" value="GatB_Yqey"/>
    <property type="match status" value="1"/>
</dbReference>
<comment type="subunit">
    <text evidence="2">Heterotrimer of A, B and C subunits.</text>
</comment>
<comment type="catalytic activity">
    <reaction evidence="8">
        <text>L-aspartyl-tRNA(Asn) + L-glutamine + ATP + H2O = L-asparaginyl-tRNA(Asn) + L-glutamate + ADP + phosphate + 2 H(+)</text>
        <dbReference type="Rhea" id="RHEA:14513"/>
        <dbReference type="Rhea" id="RHEA-COMP:9674"/>
        <dbReference type="Rhea" id="RHEA-COMP:9677"/>
        <dbReference type="ChEBI" id="CHEBI:15377"/>
        <dbReference type="ChEBI" id="CHEBI:15378"/>
        <dbReference type="ChEBI" id="CHEBI:29985"/>
        <dbReference type="ChEBI" id="CHEBI:30616"/>
        <dbReference type="ChEBI" id="CHEBI:43474"/>
        <dbReference type="ChEBI" id="CHEBI:58359"/>
        <dbReference type="ChEBI" id="CHEBI:78515"/>
        <dbReference type="ChEBI" id="CHEBI:78516"/>
        <dbReference type="ChEBI" id="CHEBI:456216"/>
    </reaction>
</comment>
<feature type="region of interest" description="Disordered" evidence="10">
    <location>
        <begin position="156"/>
        <end position="175"/>
    </location>
</feature>
<dbReference type="InterPro" id="IPR018027">
    <property type="entry name" value="Asn/Gln_amidotransferase"/>
</dbReference>
<evidence type="ECO:0000256" key="5">
    <source>
        <dbReference type="ARBA" id="ARBA00022840"/>
    </source>
</evidence>
<keyword evidence="6" id="KW-0648">Protein biosynthesis</keyword>
<dbReference type="InterPro" id="IPR004413">
    <property type="entry name" value="GatB"/>
</dbReference>
<dbReference type="InterPro" id="IPR014746">
    <property type="entry name" value="Gln_synth/guanido_kin_cat_dom"/>
</dbReference>
<dbReference type="AlphaFoldDB" id="X0SHG0"/>
<proteinExistence type="inferred from homology"/>
<dbReference type="Pfam" id="PF02637">
    <property type="entry name" value="GatB_Yqey"/>
    <property type="match status" value="1"/>
</dbReference>
<evidence type="ECO:0000256" key="4">
    <source>
        <dbReference type="ARBA" id="ARBA00022741"/>
    </source>
</evidence>
<comment type="catalytic activity">
    <reaction evidence="9">
        <text>L-glutamyl-tRNA(Gln) + L-glutamine + ATP + H2O = L-glutaminyl-tRNA(Gln) + L-glutamate + ADP + phosphate + H(+)</text>
        <dbReference type="Rhea" id="RHEA:17521"/>
        <dbReference type="Rhea" id="RHEA-COMP:9681"/>
        <dbReference type="Rhea" id="RHEA-COMP:9684"/>
        <dbReference type="ChEBI" id="CHEBI:15377"/>
        <dbReference type="ChEBI" id="CHEBI:15378"/>
        <dbReference type="ChEBI" id="CHEBI:29985"/>
        <dbReference type="ChEBI" id="CHEBI:30616"/>
        <dbReference type="ChEBI" id="CHEBI:43474"/>
        <dbReference type="ChEBI" id="CHEBI:58359"/>
        <dbReference type="ChEBI" id="CHEBI:78520"/>
        <dbReference type="ChEBI" id="CHEBI:78521"/>
        <dbReference type="ChEBI" id="CHEBI:456216"/>
    </reaction>
</comment>
<evidence type="ECO:0000259" key="11">
    <source>
        <dbReference type="SMART" id="SM00845"/>
    </source>
</evidence>
<evidence type="ECO:0000256" key="7">
    <source>
        <dbReference type="ARBA" id="ARBA00024799"/>
    </source>
</evidence>
<dbReference type="InterPro" id="IPR042114">
    <property type="entry name" value="GatB_C_1"/>
</dbReference>
<reference evidence="12" key="1">
    <citation type="journal article" date="2014" name="Front. Microbiol.">
        <title>High frequency of phylogenetically diverse reductive dehalogenase-homologous genes in deep subseafloor sedimentary metagenomes.</title>
        <authorList>
            <person name="Kawai M."/>
            <person name="Futagami T."/>
            <person name="Toyoda A."/>
            <person name="Takaki Y."/>
            <person name="Nishi S."/>
            <person name="Hori S."/>
            <person name="Arai W."/>
            <person name="Tsubouchi T."/>
            <person name="Morono Y."/>
            <person name="Uchiyama I."/>
            <person name="Ito T."/>
            <person name="Fujiyama A."/>
            <person name="Inagaki F."/>
            <person name="Takami H."/>
        </authorList>
    </citation>
    <scope>NUCLEOTIDE SEQUENCE</scope>
    <source>
        <strain evidence="12">Expedition CK06-06</strain>
    </source>
</reference>
<dbReference type="NCBIfam" id="NF004012">
    <property type="entry name" value="PRK05477.1-2"/>
    <property type="match status" value="1"/>
</dbReference>
<accession>X0SHG0</accession>
<evidence type="ECO:0000256" key="9">
    <source>
        <dbReference type="ARBA" id="ARBA00047913"/>
    </source>
</evidence>
<dbReference type="Gene3D" id="1.10.150.380">
    <property type="entry name" value="GatB domain, N-terminal subdomain"/>
    <property type="match status" value="1"/>
</dbReference>
<dbReference type="PANTHER" id="PTHR11659">
    <property type="entry name" value="GLUTAMYL-TRNA GLN AMIDOTRANSFERASE SUBUNIT B MITOCHONDRIAL AND PROKARYOTIC PET112-RELATED"/>
    <property type="match status" value="1"/>
</dbReference>
<comment type="caution">
    <text evidence="12">The sequence shown here is derived from an EMBL/GenBank/DDBJ whole genome shotgun (WGS) entry which is preliminary data.</text>
</comment>
<dbReference type="GO" id="GO:0006412">
    <property type="term" value="P:translation"/>
    <property type="evidence" value="ECO:0007669"/>
    <property type="project" value="UniProtKB-KW"/>
</dbReference>
<dbReference type="EMBL" id="BARS01002900">
    <property type="protein sequence ID" value="GAF74541.1"/>
    <property type="molecule type" value="Genomic_DNA"/>
</dbReference>
<evidence type="ECO:0000256" key="6">
    <source>
        <dbReference type="ARBA" id="ARBA00022917"/>
    </source>
</evidence>
<feature type="domain" description="Asn/Gln amidotransferase" evidence="11">
    <location>
        <begin position="246"/>
        <end position="390"/>
    </location>
</feature>
<evidence type="ECO:0000256" key="10">
    <source>
        <dbReference type="SAM" id="MobiDB-lite"/>
    </source>
</evidence>
<protein>
    <recommendedName>
        <fullName evidence="11">Asn/Gln amidotransferase domain-containing protein</fullName>
    </recommendedName>
</protein>
<evidence type="ECO:0000256" key="1">
    <source>
        <dbReference type="ARBA" id="ARBA00005306"/>
    </source>
</evidence>
<dbReference type="InterPro" id="IPR003789">
    <property type="entry name" value="Asn/Gln_tRNA_amidoTrase-B-like"/>
</dbReference>
<dbReference type="GO" id="GO:0050567">
    <property type="term" value="F:glutaminyl-tRNA synthase (glutamine-hydrolyzing) activity"/>
    <property type="evidence" value="ECO:0007669"/>
    <property type="project" value="TreeGrafter"/>
</dbReference>
<evidence type="ECO:0000256" key="2">
    <source>
        <dbReference type="ARBA" id="ARBA00011123"/>
    </source>
</evidence>
<dbReference type="PROSITE" id="PS01234">
    <property type="entry name" value="GATB"/>
    <property type="match status" value="1"/>
</dbReference>
<dbReference type="GO" id="GO:0070681">
    <property type="term" value="P:glutaminyl-tRNAGln biosynthesis via transamidation"/>
    <property type="evidence" value="ECO:0007669"/>
    <property type="project" value="TreeGrafter"/>
</dbReference>
<dbReference type="SUPFAM" id="SSF89095">
    <property type="entry name" value="GatB/YqeY motif"/>
    <property type="match status" value="1"/>
</dbReference>